<evidence type="ECO:0000256" key="9">
    <source>
        <dbReference type="ARBA" id="ARBA00023235"/>
    </source>
</evidence>
<comment type="caution">
    <text evidence="10">Lacks conserved residue(s) required for the propagation of feature annotation.</text>
</comment>
<feature type="site" description="Interaction with DNA" evidence="10">
    <location>
        <position position="143"/>
    </location>
</feature>
<dbReference type="InterPro" id="IPR023405">
    <property type="entry name" value="Topo_IA_core_domain"/>
</dbReference>
<dbReference type="PRINTS" id="PR00417">
    <property type="entry name" value="PRTPISMRASEI"/>
</dbReference>
<evidence type="ECO:0000256" key="5">
    <source>
        <dbReference type="ARBA" id="ARBA00022833"/>
    </source>
</evidence>
<dbReference type="SUPFAM" id="SSF56712">
    <property type="entry name" value="Prokaryotic type I DNA topoisomerase"/>
    <property type="match status" value="1"/>
</dbReference>
<dbReference type="SUPFAM" id="SSF57783">
    <property type="entry name" value="Zinc beta-ribbon"/>
    <property type="match status" value="1"/>
</dbReference>
<feature type="site" description="Interaction with DNA" evidence="10">
    <location>
        <position position="503"/>
    </location>
</feature>
<feature type="site" description="Interaction with DNA" evidence="10">
    <location>
        <position position="147"/>
    </location>
</feature>
<dbReference type="InterPro" id="IPR013825">
    <property type="entry name" value="Topo_IA_cen_sub2"/>
</dbReference>
<evidence type="ECO:0000256" key="2">
    <source>
        <dbReference type="ARBA" id="ARBA00009446"/>
    </source>
</evidence>
<dbReference type="PROSITE" id="PS50880">
    <property type="entry name" value="TOPRIM"/>
    <property type="match status" value="1"/>
</dbReference>
<evidence type="ECO:0000259" key="13">
    <source>
        <dbReference type="PROSITE" id="PS52039"/>
    </source>
</evidence>
<feature type="site" description="Interaction with DNA" evidence="10">
    <location>
        <position position="159"/>
    </location>
</feature>
<dbReference type="Gene3D" id="3.30.65.10">
    <property type="entry name" value="Bacterial Topoisomerase I, domain 1"/>
    <property type="match status" value="3"/>
</dbReference>
<feature type="region of interest" description="Interaction with DNA" evidence="10">
    <location>
        <begin position="167"/>
        <end position="172"/>
    </location>
</feature>
<keyword evidence="7 10" id="KW-0799">Topoisomerase</keyword>
<protein>
    <recommendedName>
        <fullName evidence="10">DNA topoisomerase 1</fullName>
        <ecNumber evidence="10">5.6.2.1</ecNumber>
    </recommendedName>
    <alternativeName>
        <fullName evidence="10">DNA topoisomerase I</fullName>
    </alternativeName>
</protein>
<feature type="domain" description="Topo IA-type catalytic" evidence="13">
    <location>
        <begin position="133"/>
        <end position="571"/>
    </location>
</feature>
<feature type="domain" description="Toprim" evidence="12">
    <location>
        <begin position="3"/>
        <end position="118"/>
    </location>
</feature>
<keyword evidence="4" id="KW-0863">Zinc-finger</keyword>
<dbReference type="Gene3D" id="2.70.20.10">
    <property type="entry name" value="Topoisomerase I, domain 3"/>
    <property type="match status" value="1"/>
</dbReference>
<keyword evidence="6" id="KW-0460">Magnesium</keyword>
<dbReference type="AlphaFoldDB" id="A0A3M8R9E8"/>
<dbReference type="InterPro" id="IPR013824">
    <property type="entry name" value="Topo_IA_cen_sub1"/>
</dbReference>
<evidence type="ECO:0000256" key="8">
    <source>
        <dbReference type="ARBA" id="ARBA00023125"/>
    </source>
</evidence>
<dbReference type="RefSeq" id="WP_123102986.1">
    <property type="nucleotide sequence ID" value="NZ_CP127527.1"/>
</dbReference>
<evidence type="ECO:0000256" key="6">
    <source>
        <dbReference type="ARBA" id="ARBA00022842"/>
    </source>
</evidence>
<evidence type="ECO:0000256" key="11">
    <source>
        <dbReference type="SAM" id="MobiDB-lite"/>
    </source>
</evidence>
<name>A0A3M8R9E8_9PROT</name>
<dbReference type="InterPro" id="IPR013497">
    <property type="entry name" value="Topo_IA_cen"/>
</dbReference>
<evidence type="ECO:0000313" key="14">
    <source>
        <dbReference type="EMBL" id="RNF64781.1"/>
    </source>
</evidence>
<gene>
    <name evidence="10 14" type="primary">topA</name>
    <name evidence="14" type="ORF">EC580_05535</name>
</gene>
<organism evidence="14">
    <name type="scientific">Acidithiobacillus sulfuriphilus</name>
    <dbReference type="NCBI Taxonomy" id="1867749"/>
    <lineage>
        <taxon>Bacteria</taxon>
        <taxon>Pseudomonadati</taxon>
        <taxon>Pseudomonadota</taxon>
        <taxon>Acidithiobacillia</taxon>
        <taxon>Acidithiobacillales</taxon>
        <taxon>Acidithiobacillaceae</taxon>
        <taxon>Acidithiobacillus</taxon>
    </lineage>
</organism>
<dbReference type="OrthoDB" id="5287133at2"/>
<dbReference type="SMART" id="SM00437">
    <property type="entry name" value="TOP1Ac"/>
    <property type="match status" value="1"/>
</dbReference>
<dbReference type="SMART" id="SM00493">
    <property type="entry name" value="TOPRIM"/>
    <property type="match status" value="1"/>
</dbReference>
<dbReference type="PROSITE" id="PS52039">
    <property type="entry name" value="TOPO_IA_2"/>
    <property type="match status" value="1"/>
</dbReference>
<dbReference type="Gene3D" id="1.10.460.10">
    <property type="entry name" value="Topoisomerase I, domain 2"/>
    <property type="match status" value="1"/>
</dbReference>
<keyword evidence="8 10" id="KW-0238">DNA-binding</keyword>
<dbReference type="PANTHER" id="PTHR42785:SF1">
    <property type="entry name" value="DNA TOPOISOMERASE"/>
    <property type="match status" value="1"/>
</dbReference>
<dbReference type="GO" id="GO:0003917">
    <property type="term" value="F:DNA topoisomerase type I (single strand cut, ATP-independent) activity"/>
    <property type="evidence" value="ECO:0007669"/>
    <property type="project" value="UniProtKB-UniRule"/>
</dbReference>
<comment type="caution">
    <text evidence="14">The sequence shown here is derived from an EMBL/GenBank/DDBJ whole genome shotgun (WGS) entry which is preliminary data.</text>
</comment>
<dbReference type="GO" id="GO:0006265">
    <property type="term" value="P:DNA topological change"/>
    <property type="evidence" value="ECO:0007669"/>
    <property type="project" value="UniProtKB-UniRule"/>
</dbReference>
<dbReference type="InterPro" id="IPR013826">
    <property type="entry name" value="Topo_IA_cen_sub3"/>
</dbReference>
<comment type="subunit">
    <text evidence="10">Monomer.</text>
</comment>
<feature type="region of interest" description="Disordered" evidence="11">
    <location>
        <begin position="771"/>
        <end position="845"/>
    </location>
</feature>
<dbReference type="InterPro" id="IPR003602">
    <property type="entry name" value="Topo_IA_DNA-bd_dom"/>
</dbReference>
<comment type="catalytic activity">
    <reaction evidence="1 10">
        <text>ATP-independent breakage of single-stranded DNA, followed by passage and rejoining.</text>
        <dbReference type="EC" id="5.6.2.1"/>
    </reaction>
</comment>
<dbReference type="InterPro" id="IPR005733">
    <property type="entry name" value="TopoI_bac-type"/>
</dbReference>
<dbReference type="CDD" id="cd00186">
    <property type="entry name" value="TOP1Ac"/>
    <property type="match status" value="1"/>
</dbReference>
<dbReference type="HAMAP" id="MF_00952">
    <property type="entry name" value="Topoisom_1_prok"/>
    <property type="match status" value="1"/>
</dbReference>
<keyword evidence="5" id="KW-0862">Zinc</keyword>
<dbReference type="InterPro" id="IPR013498">
    <property type="entry name" value="Topo_IA_Znf"/>
</dbReference>
<dbReference type="Pfam" id="PF01396">
    <property type="entry name" value="Zn_ribbon_Top1"/>
    <property type="match status" value="3"/>
</dbReference>
<dbReference type="EC" id="5.6.2.1" evidence="10"/>
<feature type="site" description="Interaction with DNA" evidence="10">
    <location>
        <position position="33"/>
    </location>
</feature>
<dbReference type="PANTHER" id="PTHR42785">
    <property type="entry name" value="DNA TOPOISOMERASE, TYPE IA, CORE"/>
    <property type="match status" value="1"/>
</dbReference>
<evidence type="ECO:0000256" key="10">
    <source>
        <dbReference type="HAMAP-Rule" id="MF_00952"/>
    </source>
</evidence>
<dbReference type="SMART" id="SM00436">
    <property type="entry name" value="TOP1Bc"/>
    <property type="match status" value="1"/>
</dbReference>
<reference evidence="14" key="1">
    <citation type="submission" date="2018-10" db="EMBL/GenBank/DDBJ databases">
        <title>Acidithiobacillus sulfuriphilus sp. nov.: an extremely acidophilic sulfur-oxidizing chemolithotroph isolated from a neutral pH environment.</title>
        <authorList>
            <person name="Falagan C."/>
            <person name="Moya-Beltran A."/>
            <person name="Quatrini R."/>
            <person name="Johnson D.B."/>
        </authorList>
    </citation>
    <scope>NUCLEOTIDE SEQUENCE [LARGE SCALE GENOMIC DNA]</scope>
    <source>
        <strain evidence="14">CJ-2</strain>
    </source>
</reference>
<dbReference type="InterPro" id="IPR028612">
    <property type="entry name" value="Topoisom_1_IA"/>
</dbReference>
<sequence length="845" mass="93637">MPRQLVIVESPAKAKTIQKYLGEDFQVLASYGHVRDLLPKEGAVDPEHDFAMRYVPIERNERHVEAIVKALKGADKLWLATDPDREGEAISWHLLELLKERGLMGQKPAERVVFHEITKKAVQDAIAHPRAIAMDLVNAQQARRALDYLVGFNLSPLLWRKVRPGLSAGRVQSAALRLICEREDEIEAFVTQEYWTIAARLRHADSEFAGRLTHWQGRKLDTFDIPNEENATAIRTEMAGDLSRQPLQVLEVERKSRLRQPAAPFTTSTLQQEASRKLGFSASRTMRVAQQLYEGVALGDETAGLITYMRTDAVNLAEEALASMRQFIDGHYGEAFLPNAPRRYKTKTKNAQEAHEAIRPTDITRTPEALQGRLERDLWRLYDLIWKRSVASQMAAARLDLVAVDLGCGSHWTLRANGSTVTFPGFLAIYQEGRDDNEEDEGNRLLPPLAVGDTPEVLGIDTDQHFTEPPPRYSEATLVKSLEAHGIGRPSTYASIIQTLQNREYVALEQRRFHPTDLGRVVGRFLVNHFEHYVNYGFTAAMEDDLDAISRGEKTWQPVLKAFWGPFHALLGEKANVSRAEATSEALDESCPQCGRPLLVRLGRHGRFVACSGYPECNYTRPLEGPREEAEAVGRDCPECGKPLIYKTGRYGRFISCSGYPECRYIEPLNKAKSTGVTCPACGQGELVEKRSRYGKVFYSCSTYPQCSYAVWGPPVARPCPRCAWPILVQKSTQRRGEELVCPQGECAFHFPEGASDAEIAGLLVGYVPPEPKEKRAPRPAKSAPAKKAPSKKVSAAKKAPTAKKPAASAGKAASKPAKAAAKPKKSSPSTPGAAAKRAPKAISS</sequence>
<dbReference type="InterPro" id="IPR006171">
    <property type="entry name" value="TOPRIM_dom"/>
</dbReference>
<dbReference type="GO" id="GO:0005694">
    <property type="term" value="C:chromosome"/>
    <property type="evidence" value="ECO:0007669"/>
    <property type="project" value="InterPro"/>
</dbReference>
<dbReference type="EMBL" id="RIZI01000148">
    <property type="protein sequence ID" value="RNF64781.1"/>
    <property type="molecule type" value="Genomic_DNA"/>
</dbReference>
<feature type="compositionally biased region" description="Low complexity" evidence="11">
    <location>
        <begin position="780"/>
        <end position="837"/>
    </location>
</feature>
<dbReference type="Gene3D" id="3.40.50.140">
    <property type="match status" value="1"/>
</dbReference>
<comment type="function">
    <text evidence="10">Releases the supercoiling and torsional tension of DNA, which is introduced during the DNA replication and transcription, by transiently cleaving and rejoining one strand of the DNA duplex. Introduces a single-strand break via transesterification at a target site in duplex DNA. The scissile phosphodiester is attacked by the catalytic tyrosine of the enzyme, resulting in the formation of a DNA-(5'-phosphotyrosyl)-enzyme intermediate and the expulsion of a 3'-OH DNA strand. The free DNA strand then undergoes passage around the unbroken strand, thus removing DNA supercoils. Finally, in the religation step, the DNA 3'-OH attacks the covalent intermediate to expel the active-site tyrosine and restore the DNA phosphodiester backbone.</text>
</comment>
<accession>A0A3M8R9E8</accession>
<keyword evidence="3" id="KW-0479">Metal-binding</keyword>
<proteinExistence type="inferred from homology"/>
<keyword evidence="9 10" id="KW-0413">Isomerase</keyword>
<feature type="active site" description="O-(5'-phospho-DNA)-tyrosine intermediate" evidence="10">
    <location>
        <position position="308"/>
    </location>
</feature>
<comment type="similarity">
    <text evidence="2 10">Belongs to the type IA topoisomerase family.</text>
</comment>
<dbReference type="Gene3D" id="1.10.290.10">
    <property type="entry name" value="Topoisomerase I, domain 4"/>
    <property type="match status" value="1"/>
</dbReference>
<evidence type="ECO:0000256" key="7">
    <source>
        <dbReference type="ARBA" id="ARBA00023029"/>
    </source>
</evidence>
<dbReference type="GO" id="GO:0003677">
    <property type="term" value="F:DNA binding"/>
    <property type="evidence" value="ECO:0007669"/>
    <property type="project" value="UniProtKB-KW"/>
</dbReference>
<dbReference type="Pfam" id="PF01751">
    <property type="entry name" value="Toprim"/>
    <property type="match status" value="1"/>
</dbReference>
<evidence type="ECO:0000256" key="3">
    <source>
        <dbReference type="ARBA" id="ARBA00022723"/>
    </source>
</evidence>
<dbReference type="NCBIfam" id="TIGR01051">
    <property type="entry name" value="topA_bact"/>
    <property type="match status" value="1"/>
</dbReference>
<dbReference type="InterPro" id="IPR003601">
    <property type="entry name" value="Topo_IA_2"/>
</dbReference>
<evidence type="ECO:0000256" key="1">
    <source>
        <dbReference type="ARBA" id="ARBA00000213"/>
    </source>
</evidence>
<evidence type="ECO:0000259" key="12">
    <source>
        <dbReference type="PROSITE" id="PS50880"/>
    </source>
</evidence>
<feature type="site" description="Interaction with DNA" evidence="10">
    <location>
        <position position="310"/>
    </location>
</feature>
<dbReference type="InterPro" id="IPR000380">
    <property type="entry name" value="Topo_IA"/>
</dbReference>
<feature type="site" description="Interaction with DNA" evidence="10">
    <location>
        <position position="144"/>
    </location>
</feature>
<dbReference type="PROSITE" id="PS00396">
    <property type="entry name" value="TOPO_IA_1"/>
    <property type="match status" value="1"/>
</dbReference>
<dbReference type="InterPro" id="IPR034149">
    <property type="entry name" value="TOPRIM_TopoI"/>
</dbReference>
<evidence type="ECO:0000256" key="4">
    <source>
        <dbReference type="ARBA" id="ARBA00022771"/>
    </source>
</evidence>
<dbReference type="InterPro" id="IPR023406">
    <property type="entry name" value="Topo_IA_AS"/>
</dbReference>
<dbReference type="CDD" id="cd03363">
    <property type="entry name" value="TOPRIM_TopoIA_TopoI"/>
    <property type="match status" value="1"/>
</dbReference>
<dbReference type="Pfam" id="PF01131">
    <property type="entry name" value="Topoisom_bac"/>
    <property type="match status" value="1"/>
</dbReference>
<dbReference type="GO" id="GO:0008270">
    <property type="term" value="F:zinc ion binding"/>
    <property type="evidence" value="ECO:0007669"/>
    <property type="project" value="UniProtKB-KW"/>
</dbReference>